<name>A0ABN2EMM1_9ACTN</name>
<comment type="caution">
    <text evidence="2">The sequence shown here is derived from an EMBL/GenBank/DDBJ whole genome shotgun (WGS) entry which is preliminary data.</text>
</comment>
<dbReference type="EMBL" id="BAAAND010000012">
    <property type="protein sequence ID" value="GAA1610747.1"/>
    <property type="molecule type" value="Genomic_DNA"/>
</dbReference>
<dbReference type="Pfam" id="PF01177">
    <property type="entry name" value="Asp_Glu_race"/>
    <property type="match status" value="1"/>
</dbReference>
<accession>A0ABN2EMM1</accession>
<protein>
    <submittedName>
        <fullName evidence="2">Aspartate/glutamate racemase family protein</fullName>
    </submittedName>
</protein>
<gene>
    <name evidence="2" type="ORF">GCM10009742_71760</name>
</gene>
<dbReference type="RefSeq" id="WP_344199786.1">
    <property type="nucleotide sequence ID" value="NZ_BAAAND010000012.1"/>
</dbReference>
<organism evidence="2 3">
    <name type="scientific">Kribbella karoonensis</name>
    <dbReference type="NCBI Taxonomy" id="324851"/>
    <lineage>
        <taxon>Bacteria</taxon>
        <taxon>Bacillati</taxon>
        <taxon>Actinomycetota</taxon>
        <taxon>Actinomycetes</taxon>
        <taxon>Propionibacteriales</taxon>
        <taxon>Kribbellaceae</taxon>
        <taxon>Kribbella</taxon>
    </lineage>
</organism>
<evidence type="ECO:0000313" key="2">
    <source>
        <dbReference type="EMBL" id="GAA1610747.1"/>
    </source>
</evidence>
<feature type="region of interest" description="Disordered" evidence="1">
    <location>
        <begin position="186"/>
        <end position="211"/>
    </location>
</feature>
<dbReference type="InterPro" id="IPR015942">
    <property type="entry name" value="Asp/Glu/hydantoin_racemase"/>
</dbReference>
<proteinExistence type="predicted"/>
<evidence type="ECO:0000256" key="1">
    <source>
        <dbReference type="SAM" id="MobiDB-lite"/>
    </source>
</evidence>
<sequence>MGRVAFVHTGAVVIPTFARLAAEHLPGVEVQNLLDDKIVADLGGGADVARRLADLGDAAVAAGAEALMFTCSSISQYAGPLAERLGVPVYRVDEAMADEAVAGGGHVSVIATLPTTVRPTAALLRERAELAGRAVKIDEVVVEGAFEAAVAGDRARHDALVAAAIDAASGDVIVLAQASMASAAEGASRPVLTSPGSGIRRLASHLGRSAG</sequence>
<evidence type="ECO:0000313" key="3">
    <source>
        <dbReference type="Proteomes" id="UP001500190"/>
    </source>
</evidence>
<reference evidence="2 3" key="1">
    <citation type="journal article" date="2019" name="Int. J. Syst. Evol. Microbiol.">
        <title>The Global Catalogue of Microorganisms (GCM) 10K type strain sequencing project: providing services to taxonomists for standard genome sequencing and annotation.</title>
        <authorList>
            <consortium name="The Broad Institute Genomics Platform"/>
            <consortium name="The Broad Institute Genome Sequencing Center for Infectious Disease"/>
            <person name="Wu L."/>
            <person name="Ma J."/>
        </authorList>
    </citation>
    <scope>NUCLEOTIDE SEQUENCE [LARGE SCALE GENOMIC DNA]</scope>
    <source>
        <strain evidence="2 3">JCM 14304</strain>
    </source>
</reference>
<dbReference type="Proteomes" id="UP001500190">
    <property type="component" value="Unassembled WGS sequence"/>
</dbReference>
<keyword evidence="3" id="KW-1185">Reference proteome</keyword>